<evidence type="ECO:0000256" key="1">
    <source>
        <dbReference type="SAM" id="Phobius"/>
    </source>
</evidence>
<reference evidence="2" key="1">
    <citation type="journal article" date="2020" name="mSystems">
        <title>Genome- and Community-Level Interaction Insights into Carbon Utilization and Element Cycling Functions of Hydrothermarchaeota in Hydrothermal Sediment.</title>
        <authorList>
            <person name="Zhou Z."/>
            <person name="Liu Y."/>
            <person name="Xu W."/>
            <person name="Pan J."/>
            <person name="Luo Z.H."/>
            <person name="Li M."/>
        </authorList>
    </citation>
    <scope>NUCLEOTIDE SEQUENCE [LARGE SCALE GENOMIC DNA]</scope>
    <source>
        <strain evidence="2">SpSt-961</strain>
    </source>
</reference>
<feature type="transmembrane region" description="Helical" evidence="1">
    <location>
        <begin position="6"/>
        <end position="24"/>
    </location>
</feature>
<comment type="caution">
    <text evidence="2">The sequence shown here is derived from an EMBL/GenBank/DDBJ whole genome shotgun (WGS) entry which is preliminary data.</text>
</comment>
<evidence type="ECO:0000313" key="2">
    <source>
        <dbReference type="EMBL" id="HGE78147.1"/>
    </source>
</evidence>
<accession>A0A7V3VU32</accession>
<dbReference type="AlphaFoldDB" id="A0A7V3VU32"/>
<keyword evidence="1" id="KW-0812">Transmembrane</keyword>
<organism evidence="2">
    <name type="scientific">candidate division WOR-3 bacterium</name>
    <dbReference type="NCBI Taxonomy" id="2052148"/>
    <lineage>
        <taxon>Bacteria</taxon>
        <taxon>Bacteria division WOR-3</taxon>
    </lineage>
</organism>
<proteinExistence type="predicted"/>
<protein>
    <submittedName>
        <fullName evidence="2">Uncharacterized protein</fullName>
    </submittedName>
</protein>
<dbReference type="EMBL" id="DTOZ01000105">
    <property type="protein sequence ID" value="HGE78147.1"/>
    <property type="molecule type" value="Genomic_DNA"/>
</dbReference>
<sequence length="136" mass="16382">MKYIPWIIIFILILGGYYFYKNNYLPLHRTNERLEEEIQMWEETVKGEKGIRGDYERLPVEKLFENDKLTPYGEIEIMRRFDRHYKGIEIYISAPNALARLAEVLRFLNEQKLDYATMNLTGVVDSIERFGYKYIK</sequence>
<keyword evidence="1" id="KW-1133">Transmembrane helix</keyword>
<name>A0A7V3VU32_UNCW3</name>
<keyword evidence="1" id="KW-0472">Membrane</keyword>
<gene>
    <name evidence="2" type="ORF">ENX68_04010</name>
</gene>